<sequence>MRSFQQQQGIALIVALVILVPLTLIAVVVMQSSGMSLKMAGSGATLQRAEHEVEGTLESALGEAGLSAQIATQAIGVSAAIGTITPTTTLTINTESVCKRKFEASSQNVTPACRYAEATTSSAYGKVNSQMNFTAGVEQPLLSAN</sequence>
<dbReference type="EMBL" id="MKFU01000066">
    <property type="protein sequence ID" value="OHY88533.1"/>
    <property type="molecule type" value="Genomic_DNA"/>
</dbReference>
<keyword evidence="1" id="KW-0472">Membrane</keyword>
<gene>
    <name evidence="4" type="ORF">AOX56_03380</name>
    <name evidence="3" type="ORF">BJD16_07015</name>
</gene>
<evidence type="ECO:0000256" key="1">
    <source>
        <dbReference type="SAM" id="Phobius"/>
    </source>
</evidence>
<evidence type="ECO:0000313" key="6">
    <source>
        <dbReference type="Proteomes" id="UP000233526"/>
    </source>
</evidence>
<proteinExistence type="predicted"/>
<dbReference type="RefSeq" id="WP_042024298.1">
    <property type="nucleotide sequence ID" value="NZ_CAWNSS010000034.1"/>
</dbReference>
<dbReference type="Pfam" id="PF14341">
    <property type="entry name" value="PilX_N"/>
    <property type="match status" value="1"/>
</dbReference>
<dbReference type="InterPro" id="IPR025746">
    <property type="entry name" value="PilX_N_dom"/>
</dbReference>
<name>A0A1S2CLF6_AERSO</name>
<feature type="domain" description="Type 4 fimbrial biogenesis protein PilX N-terminal" evidence="2">
    <location>
        <begin position="8"/>
        <end position="49"/>
    </location>
</feature>
<reference evidence="4 6" key="2">
    <citation type="journal article" date="2017" name="Front. Microbiol.">
        <title>Strong Genomic and Phenotypic Heterogeneity in the Aeromonas sobria Species Complex.</title>
        <authorList>
            <person name="Gauthier J."/>
            <person name="Vincent A.T."/>
            <person name="Charette S.J."/>
            <person name="Derome N."/>
        </authorList>
    </citation>
    <scope>NUCLEOTIDE SEQUENCE [LARGE SCALE GENOMIC DNA]</scope>
    <source>
        <strain evidence="4 6">JF2635</strain>
    </source>
</reference>
<organism evidence="3 5">
    <name type="scientific">Aeromonas sobria</name>
    <dbReference type="NCBI Taxonomy" id="646"/>
    <lineage>
        <taxon>Bacteria</taxon>
        <taxon>Pseudomonadati</taxon>
        <taxon>Pseudomonadota</taxon>
        <taxon>Gammaproteobacteria</taxon>
        <taxon>Aeromonadales</taxon>
        <taxon>Aeromonadaceae</taxon>
        <taxon>Aeromonas</taxon>
    </lineage>
</organism>
<dbReference type="GeneID" id="58924343"/>
<keyword evidence="1" id="KW-0812">Transmembrane</keyword>
<dbReference type="Proteomes" id="UP000233526">
    <property type="component" value="Unassembled WGS sequence"/>
</dbReference>
<dbReference type="STRING" id="646.BJD16_07015"/>
<evidence type="ECO:0000313" key="3">
    <source>
        <dbReference type="EMBL" id="OHY88533.1"/>
    </source>
</evidence>
<comment type="caution">
    <text evidence="3">The sequence shown here is derived from an EMBL/GenBank/DDBJ whole genome shotgun (WGS) entry which is preliminary data.</text>
</comment>
<evidence type="ECO:0000313" key="5">
    <source>
        <dbReference type="Proteomes" id="UP000179934"/>
    </source>
</evidence>
<dbReference type="EMBL" id="LJZX01000034">
    <property type="protein sequence ID" value="PKQ78697.1"/>
    <property type="molecule type" value="Genomic_DNA"/>
</dbReference>
<accession>A0A1S2CLF6</accession>
<dbReference type="AlphaFoldDB" id="A0A1S2CLF6"/>
<evidence type="ECO:0000313" key="4">
    <source>
        <dbReference type="EMBL" id="PKQ78697.1"/>
    </source>
</evidence>
<feature type="transmembrane region" description="Helical" evidence="1">
    <location>
        <begin position="12"/>
        <end position="30"/>
    </location>
</feature>
<protein>
    <recommendedName>
        <fullName evidence="2">Type 4 fimbrial biogenesis protein PilX N-terminal domain-containing protein</fullName>
    </recommendedName>
</protein>
<evidence type="ECO:0000259" key="2">
    <source>
        <dbReference type="Pfam" id="PF14341"/>
    </source>
</evidence>
<keyword evidence="1" id="KW-1133">Transmembrane helix</keyword>
<dbReference type="OrthoDB" id="5589964at2"/>
<dbReference type="Proteomes" id="UP000179934">
    <property type="component" value="Unassembled WGS sequence"/>
</dbReference>
<reference evidence="3 5" key="1">
    <citation type="submission" date="2016-09" db="EMBL/GenBank/DDBJ databases">
        <title>Draft Genome Sequence of Aeromonas sobria Strain 08005, Isolated from Sick Rana catesbeiana.</title>
        <authorList>
            <person name="Yang Q."/>
        </authorList>
    </citation>
    <scope>NUCLEOTIDE SEQUENCE [LARGE SCALE GENOMIC DNA]</scope>
    <source>
        <strain evidence="3 5">08005</strain>
    </source>
</reference>